<feature type="domain" description="Type II secretion system protein GspF" evidence="12">
    <location>
        <begin position="94"/>
        <end position="217"/>
    </location>
</feature>
<gene>
    <name evidence="13" type="ORF">G4L39_05980</name>
</gene>
<feature type="region of interest" description="Disordered" evidence="10">
    <location>
        <begin position="49"/>
        <end position="69"/>
    </location>
</feature>
<evidence type="ECO:0000256" key="7">
    <source>
        <dbReference type="ARBA" id="ARBA00022989"/>
    </source>
</evidence>
<evidence type="ECO:0000256" key="9">
    <source>
        <dbReference type="RuleBase" id="RU003923"/>
    </source>
</evidence>
<evidence type="ECO:0000256" key="1">
    <source>
        <dbReference type="ARBA" id="ARBA00004429"/>
    </source>
</evidence>
<feature type="transmembrane region" description="Helical" evidence="11">
    <location>
        <begin position="190"/>
        <end position="216"/>
    </location>
</feature>
<dbReference type="Proteomes" id="UP000477311">
    <property type="component" value="Unassembled WGS sequence"/>
</dbReference>
<name>A0A6M1RU81_9BACT</name>
<evidence type="ECO:0000256" key="3">
    <source>
        <dbReference type="ARBA" id="ARBA00022448"/>
    </source>
</evidence>
<proteinExistence type="inferred from homology"/>
<evidence type="ECO:0000313" key="14">
    <source>
        <dbReference type="Proteomes" id="UP000477311"/>
    </source>
</evidence>
<dbReference type="PRINTS" id="PR00812">
    <property type="entry name" value="BCTERIALGSPF"/>
</dbReference>
<evidence type="ECO:0000259" key="12">
    <source>
        <dbReference type="Pfam" id="PF00482"/>
    </source>
</evidence>
<dbReference type="FunFam" id="1.20.81.30:FF:000001">
    <property type="entry name" value="Type II secretion system protein F"/>
    <property type="match status" value="2"/>
</dbReference>
<dbReference type="InterPro" id="IPR042094">
    <property type="entry name" value="T2SS_GspF_sf"/>
</dbReference>
<evidence type="ECO:0000256" key="2">
    <source>
        <dbReference type="ARBA" id="ARBA00005745"/>
    </source>
</evidence>
<dbReference type="InterPro" id="IPR003004">
    <property type="entry name" value="GspF/PilC"/>
</dbReference>
<feature type="transmembrane region" description="Helical" evidence="11">
    <location>
        <begin position="250"/>
        <end position="267"/>
    </location>
</feature>
<keyword evidence="3 9" id="KW-0813">Transport</keyword>
<feature type="transmembrane region" description="Helical" evidence="11">
    <location>
        <begin position="402"/>
        <end position="423"/>
    </location>
</feature>
<dbReference type="PANTHER" id="PTHR30012:SF7">
    <property type="entry name" value="PROTEIN TRANSPORT PROTEIN HOFC HOMOLOG"/>
    <property type="match status" value="1"/>
</dbReference>
<comment type="subcellular location">
    <subcellularLocation>
        <location evidence="1">Cell inner membrane</location>
        <topology evidence="1">Multi-pass membrane protein</topology>
    </subcellularLocation>
    <subcellularLocation>
        <location evidence="9">Cell membrane</location>
        <topology evidence="9">Multi-pass membrane protein</topology>
    </subcellularLocation>
</comment>
<dbReference type="Gene3D" id="1.20.81.30">
    <property type="entry name" value="Type II secretion system (T2SS), domain F"/>
    <property type="match status" value="2"/>
</dbReference>
<accession>A0A6M1RU81</accession>
<dbReference type="RefSeq" id="WP_165106688.1">
    <property type="nucleotide sequence ID" value="NZ_JAAKYA010000042.1"/>
</dbReference>
<comment type="similarity">
    <text evidence="2 9">Belongs to the GSP F family.</text>
</comment>
<dbReference type="InterPro" id="IPR018076">
    <property type="entry name" value="T2SS_GspF_dom"/>
</dbReference>
<dbReference type="PANTHER" id="PTHR30012">
    <property type="entry name" value="GENERAL SECRETION PATHWAY PROTEIN"/>
    <property type="match status" value="1"/>
</dbReference>
<evidence type="ECO:0000256" key="11">
    <source>
        <dbReference type="SAM" id="Phobius"/>
    </source>
</evidence>
<dbReference type="GO" id="GO:0005886">
    <property type="term" value="C:plasma membrane"/>
    <property type="evidence" value="ECO:0007669"/>
    <property type="project" value="UniProtKB-SubCell"/>
</dbReference>
<keyword evidence="8 11" id="KW-0472">Membrane</keyword>
<evidence type="ECO:0000256" key="10">
    <source>
        <dbReference type="SAM" id="MobiDB-lite"/>
    </source>
</evidence>
<evidence type="ECO:0000256" key="8">
    <source>
        <dbReference type="ARBA" id="ARBA00023136"/>
    </source>
</evidence>
<keyword evidence="5" id="KW-0997">Cell inner membrane</keyword>
<keyword evidence="14" id="KW-1185">Reference proteome</keyword>
<dbReference type="AlphaFoldDB" id="A0A6M1RU81"/>
<dbReference type="EMBL" id="JAAKYA010000042">
    <property type="protein sequence ID" value="NGO38944.1"/>
    <property type="molecule type" value="Genomic_DNA"/>
</dbReference>
<keyword evidence="6 9" id="KW-0812">Transmembrane</keyword>
<protein>
    <submittedName>
        <fullName evidence="13">Type II secretion system F family protein</fullName>
    </submittedName>
</protein>
<evidence type="ECO:0000256" key="5">
    <source>
        <dbReference type="ARBA" id="ARBA00022519"/>
    </source>
</evidence>
<keyword evidence="4" id="KW-1003">Cell membrane</keyword>
<evidence type="ECO:0000313" key="13">
    <source>
        <dbReference type="EMBL" id="NGO38944.1"/>
    </source>
</evidence>
<comment type="caution">
    <text evidence="13">The sequence shown here is derived from an EMBL/GenBank/DDBJ whole genome shotgun (WGS) entry which is preliminary data.</text>
</comment>
<keyword evidence="7 11" id="KW-1133">Transmembrane helix</keyword>
<dbReference type="Pfam" id="PF00482">
    <property type="entry name" value="T2SSF"/>
    <property type="match status" value="2"/>
</dbReference>
<feature type="domain" description="Type II secretion system protein GspF" evidence="12">
    <location>
        <begin position="299"/>
        <end position="421"/>
    </location>
</feature>
<dbReference type="PROSITE" id="PS00874">
    <property type="entry name" value="T2SP_F"/>
    <property type="match status" value="1"/>
</dbReference>
<dbReference type="GO" id="GO:0015628">
    <property type="term" value="P:protein secretion by the type II secretion system"/>
    <property type="evidence" value="ECO:0007669"/>
    <property type="project" value="TreeGrafter"/>
</dbReference>
<dbReference type="InterPro" id="IPR001992">
    <property type="entry name" value="T2SS_GspF/T4SS_PilC_CS"/>
</dbReference>
<sequence length="440" mass="47446">MPKYSYVAMDARGKEVKGVIEVASQNEAIGRIREMNLFPTKIVEVDGAKETKKAAQPARGARPTARGKKRSALDIEIKIPGLGGRVKPKVLMTFTRQLATLVDAGLPLLRGLRVLEKQERNATLRRIIGELALSVEGGSTFSEALAQHPKVFNRLYVNMVRAGEMGGVLEVVLNRLAQFQEKAQKIKGKVVAAMFYPIAVLIVASAIITILTVYVIPKFEEVFQGLLEGEALPAFTRLVLNVSRTIRENLLTTFLCIVGLFILLKLATKTKLGRYAWDKFKLKMPAIGPLISKLAIARFTRTLGTLVSSGVPILQALNIVKETAGNVVIANAIGAVHDSVKEGETITAPLEASGIFPPMVISMVDVGEQTGALPEMLLKIADNYDDEVDNAVAAMTSLLEPIMIVGLALIVGSIVIAMFLPLIKLMEGVGDVGRKGDGGD</sequence>
<evidence type="ECO:0000256" key="6">
    <source>
        <dbReference type="ARBA" id="ARBA00022692"/>
    </source>
</evidence>
<evidence type="ECO:0000256" key="4">
    <source>
        <dbReference type="ARBA" id="ARBA00022475"/>
    </source>
</evidence>
<reference evidence="13 14" key="1">
    <citation type="submission" date="2020-02" db="EMBL/GenBank/DDBJ databases">
        <title>Draft genome sequence of Limisphaera ngatamarikiensis NGM72.4T, a thermophilic Verrucomicrobia grouped in subdivision 3.</title>
        <authorList>
            <person name="Carere C.R."/>
            <person name="Steen J."/>
            <person name="Hugenholtz P."/>
            <person name="Stott M.B."/>
        </authorList>
    </citation>
    <scope>NUCLEOTIDE SEQUENCE [LARGE SCALE GENOMIC DNA]</scope>
    <source>
        <strain evidence="13 14">NGM72.4</strain>
    </source>
</reference>
<organism evidence="13 14">
    <name type="scientific">Limisphaera ngatamarikiensis</name>
    <dbReference type="NCBI Taxonomy" id="1324935"/>
    <lineage>
        <taxon>Bacteria</taxon>
        <taxon>Pseudomonadati</taxon>
        <taxon>Verrucomicrobiota</taxon>
        <taxon>Verrucomicrobiia</taxon>
        <taxon>Limisphaerales</taxon>
        <taxon>Limisphaeraceae</taxon>
        <taxon>Limisphaera</taxon>
    </lineage>
</organism>